<proteinExistence type="predicted"/>
<evidence type="ECO:0000313" key="2">
    <source>
        <dbReference type="Proteomes" id="UP000792457"/>
    </source>
</evidence>
<name>A0A8K0KQU6_LADFU</name>
<dbReference type="EMBL" id="KZ309534">
    <property type="protein sequence ID" value="KAG8239157.1"/>
    <property type="molecule type" value="Genomic_DNA"/>
</dbReference>
<gene>
    <name evidence="1" type="ORF">J437_LFUL018363</name>
</gene>
<accession>A0A8K0KQU6</accession>
<protein>
    <submittedName>
        <fullName evidence="1">Uncharacterized protein</fullName>
    </submittedName>
</protein>
<organism evidence="1 2">
    <name type="scientific">Ladona fulva</name>
    <name type="common">Scarce chaser dragonfly</name>
    <name type="synonym">Libellula fulva</name>
    <dbReference type="NCBI Taxonomy" id="123851"/>
    <lineage>
        <taxon>Eukaryota</taxon>
        <taxon>Metazoa</taxon>
        <taxon>Ecdysozoa</taxon>
        <taxon>Arthropoda</taxon>
        <taxon>Hexapoda</taxon>
        <taxon>Insecta</taxon>
        <taxon>Pterygota</taxon>
        <taxon>Palaeoptera</taxon>
        <taxon>Odonata</taxon>
        <taxon>Epiprocta</taxon>
        <taxon>Anisoptera</taxon>
        <taxon>Libelluloidea</taxon>
        <taxon>Libellulidae</taxon>
        <taxon>Ladona</taxon>
    </lineage>
</organism>
<reference evidence="1" key="1">
    <citation type="submission" date="2013-04" db="EMBL/GenBank/DDBJ databases">
        <authorList>
            <person name="Qu J."/>
            <person name="Murali S.C."/>
            <person name="Bandaranaike D."/>
            <person name="Bellair M."/>
            <person name="Blankenburg K."/>
            <person name="Chao H."/>
            <person name="Dinh H."/>
            <person name="Doddapaneni H."/>
            <person name="Downs B."/>
            <person name="Dugan-Rocha S."/>
            <person name="Elkadiri S."/>
            <person name="Gnanaolivu R.D."/>
            <person name="Hernandez B."/>
            <person name="Javaid M."/>
            <person name="Jayaseelan J.C."/>
            <person name="Lee S."/>
            <person name="Li M."/>
            <person name="Ming W."/>
            <person name="Munidasa M."/>
            <person name="Muniz J."/>
            <person name="Nguyen L."/>
            <person name="Ongeri F."/>
            <person name="Osuji N."/>
            <person name="Pu L.-L."/>
            <person name="Puazo M."/>
            <person name="Qu C."/>
            <person name="Quiroz J."/>
            <person name="Raj R."/>
            <person name="Weissenberger G."/>
            <person name="Xin Y."/>
            <person name="Zou X."/>
            <person name="Han Y."/>
            <person name="Richards S."/>
            <person name="Worley K."/>
            <person name="Muzny D."/>
            <person name="Gibbs R."/>
        </authorList>
    </citation>
    <scope>NUCLEOTIDE SEQUENCE</scope>
    <source>
        <strain evidence="1">Sampled in the wild</strain>
    </source>
</reference>
<evidence type="ECO:0000313" key="1">
    <source>
        <dbReference type="EMBL" id="KAG8239157.1"/>
    </source>
</evidence>
<keyword evidence="2" id="KW-1185">Reference proteome</keyword>
<sequence>MPTFSKVFEKLLHDKLLPHCMKSLSKNQHVFLPSCSTTTNLMVHTNYVPSSICLGLQTNTIFIDFATSIRTSFAATKKIRSDASSRLVTFNSFTRKSTALSMCCARTCANIQIKNELLSQYMIMGRTDELQISAWSHSIFDLAMDELTKTIGPIEHSQQCKLPVDLGECLSKVLESGC</sequence>
<dbReference type="OrthoDB" id="426210at2759"/>
<reference evidence="1" key="2">
    <citation type="submission" date="2017-10" db="EMBL/GenBank/DDBJ databases">
        <title>Ladona fulva Genome sequencing and assembly.</title>
        <authorList>
            <person name="Murali S."/>
            <person name="Richards S."/>
            <person name="Bandaranaike D."/>
            <person name="Bellair M."/>
            <person name="Blankenburg K."/>
            <person name="Chao H."/>
            <person name="Dinh H."/>
            <person name="Doddapaneni H."/>
            <person name="Dugan-Rocha S."/>
            <person name="Elkadiri S."/>
            <person name="Gnanaolivu R."/>
            <person name="Hernandez B."/>
            <person name="Skinner E."/>
            <person name="Javaid M."/>
            <person name="Lee S."/>
            <person name="Li M."/>
            <person name="Ming W."/>
            <person name="Munidasa M."/>
            <person name="Muniz J."/>
            <person name="Nguyen L."/>
            <person name="Hughes D."/>
            <person name="Osuji N."/>
            <person name="Pu L.-L."/>
            <person name="Puazo M."/>
            <person name="Qu C."/>
            <person name="Quiroz J."/>
            <person name="Raj R."/>
            <person name="Weissenberger G."/>
            <person name="Xin Y."/>
            <person name="Zou X."/>
            <person name="Han Y."/>
            <person name="Worley K."/>
            <person name="Muzny D."/>
            <person name="Gibbs R."/>
        </authorList>
    </citation>
    <scope>NUCLEOTIDE SEQUENCE</scope>
    <source>
        <strain evidence="1">Sampled in the wild</strain>
    </source>
</reference>
<dbReference type="AlphaFoldDB" id="A0A8K0KQU6"/>
<dbReference type="Proteomes" id="UP000792457">
    <property type="component" value="Unassembled WGS sequence"/>
</dbReference>
<comment type="caution">
    <text evidence="1">The sequence shown here is derived from an EMBL/GenBank/DDBJ whole genome shotgun (WGS) entry which is preliminary data.</text>
</comment>